<sequence>MDITQTPQTPTPLRIAVVTGSTRPNRRSLLVAEWTRERAVQALGDRAAVTLVDIADFDLPLLDEPVAAAVGEYTRPHTVRWARTIDEFDGFVFTTPEYNHSMPAAVKNAIDYLFSEWNDKAAGFVSYGLDGGIRAVEHLRLTLAEVKVACVRSHVALRLSDDFDLTSMIEPGTVCPGPRAEAILDRMLDELVAWSSALATLRVGKQS</sequence>
<dbReference type="Pfam" id="PF03358">
    <property type="entry name" value="FMN_red"/>
    <property type="match status" value="1"/>
</dbReference>
<feature type="domain" description="NADPH-dependent FMN reductase-like" evidence="1">
    <location>
        <begin position="14"/>
        <end position="157"/>
    </location>
</feature>
<proteinExistence type="predicted"/>
<evidence type="ECO:0000313" key="3">
    <source>
        <dbReference type="Proteomes" id="UP001200110"/>
    </source>
</evidence>
<keyword evidence="3" id="KW-1185">Reference proteome</keyword>
<name>A0ABS9ITI8_9ACTN</name>
<comment type="caution">
    <text evidence="2">The sequence shown here is derived from an EMBL/GenBank/DDBJ whole genome shotgun (WGS) entry which is preliminary data.</text>
</comment>
<evidence type="ECO:0000259" key="1">
    <source>
        <dbReference type="Pfam" id="PF03358"/>
    </source>
</evidence>
<dbReference type="InterPro" id="IPR050712">
    <property type="entry name" value="NAD(P)H-dep_reductase"/>
</dbReference>
<dbReference type="SUPFAM" id="SSF52218">
    <property type="entry name" value="Flavoproteins"/>
    <property type="match status" value="1"/>
</dbReference>
<dbReference type="PANTHER" id="PTHR30543:SF21">
    <property type="entry name" value="NAD(P)H-DEPENDENT FMN REDUCTASE LOT6"/>
    <property type="match status" value="1"/>
</dbReference>
<evidence type="ECO:0000313" key="2">
    <source>
        <dbReference type="EMBL" id="MCF8588836.1"/>
    </source>
</evidence>
<protein>
    <submittedName>
        <fullName evidence="2">NAD(P)H-dependent oxidoreductase</fullName>
    </submittedName>
</protein>
<dbReference type="PANTHER" id="PTHR30543">
    <property type="entry name" value="CHROMATE REDUCTASE"/>
    <property type="match status" value="1"/>
</dbReference>
<reference evidence="2 3" key="1">
    <citation type="submission" date="2022-01" db="EMBL/GenBank/DDBJ databases">
        <authorList>
            <person name="Huang Y."/>
        </authorList>
    </citation>
    <scope>NUCLEOTIDE SEQUENCE [LARGE SCALE GENOMIC DNA]</scope>
    <source>
        <strain evidence="2 3">HY366</strain>
    </source>
</reference>
<dbReference type="Proteomes" id="UP001200110">
    <property type="component" value="Unassembled WGS sequence"/>
</dbReference>
<accession>A0ABS9ITI8</accession>
<dbReference type="RefSeq" id="WP_236998066.1">
    <property type="nucleotide sequence ID" value="NZ_JAKKOR010000007.1"/>
</dbReference>
<dbReference type="EMBL" id="JAKKOR010000007">
    <property type="protein sequence ID" value="MCF8588836.1"/>
    <property type="molecule type" value="Genomic_DNA"/>
</dbReference>
<dbReference type="InterPro" id="IPR029039">
    <property type="entry name" value="Flavoprotein-like_sf"/>
</dbReference>
<dbReference type="Gene3D" id="3.40.50.360">
    <property type="match status" value="1"/>
</dbReference>
<dbReference type="InterPro" id="IPR005025">
    <property type="entry name" value="FMN_Rdtase-like_dom"/>
</dbReference>
<organism evidence="2 3">
    <name type="scientific">Gordonia liuliyuniae</name>
    <dbReference type="NCBI Taxonomy" id="2911517"/>
    <lineage>
        <taxon>Bacteria</taxon>
        <taxon>Bacillati</taxon>
        <taxon>Actinomycetota</taxon>
        <taxon>Actinomycetes</taxon>
        <taxon>Mycobacteriales</taxon>
        <taxon>Gordoniaceae</taxon>
        <taxon>Gordonia</taxon>
    </lineage>
</organism>
<gene>
    <name evidence="2" type="ORF">L5G33_10220</name>
</gene>